<evidence type="ECO:0000313" key="1">
    <source>
        <dbReference type="EMBL" id="KZS02674.1"/>
    </source>
</evidence>
<organism evidence="1 2">
    <name type="scientific">Daphnia magna</name>
    <dbReference type="NCBI Taxonomy" id="35525"/>
    <lineage>
        <taxon>Eukaryota</taxon>
        <taxon>Metazoa</taxon>
        <taxon>Ecdysozoa</taxon>
        <taxon>Arthropoda</taxon>
        <taxon>Crustacea</taxon>
        <taxon>Branchiopoda</taxon>
        <taxon>Diplostraca</taxon>
        <taxon>Cladocera</taxon>
        <taxon>Anomopoda</taxon>
        <taxon>Daphniidae</taxon>
        <taxon>Daphnia</taxon>
    </lineage>
</organism>
<dbReference type="AlphaFoldDB" id="A0A164JUQ9"/>
<keyword evidence="2" id="KW-1185">Reference proteome</keyword>
<accession>A0A164JUQ9</accession>
<sequence>TLSEGLTIWFGLGGWKNHEMSRLTIQPDLAKNTKYLWGEIFT</sequence>
<protein>
    <submittedName>
        <fullName evidence="1">Uncharacterized protein</fullName>
    </submittedName>
</protein>
<reference evidence="1 2" key="1">
    <citation type="submission" date="2016-03" db="EMBL/GenBank/DDBJ databases">
        <title>EvidentialGene: Evidence-directed Construction of Genes on Genomes.</title>
        <authorList>
            <person name="Gilbert D.G."/>
            <person name="Choi J.-H."/>
            <person name="Mockaitis K."/>
            <person name="Colbourne J."/>
            <person name="Pfrender M."/>
        </authorList>
    </citation>
    <scope>NUCLEOTIDE SEQUENCE [LARGE SCALE GENOMIC DNA]</scope>
    <source>
        <strain evidence="1 2">Xinb3</strain>
        <tissue evidence="1">Complete organism</tissue>
    </source>
</reference>
<proteinExistence type="predicted"/>
<comment type="caution">
    <text evidence="1">The sequence shown here is derived from an EMBL/GenBank/DDBJ whole genome shotgun (WGS) entry which is preliminary data.</text>
</comment>
<evidence type="ECO:0000313" key="2">
    <source>
        <dbReference type="Proteomes" id="UP000076858"/>
    </source>
</evidence>
<feature type="non-terminal residue" evidence="1">
    <location>
        <position position="1"/>
    </location>
</feature>
<name>A0A164JUQ9_9CRUS</name>
<dbReference type="EMBL" id="LRGB01003788">
    <property type="protein sequence ID" value="KZS02674.1"/>
    <property type="molecule type" value="Genomic_DNA"/>
</dbReference>
<gene>
    <name evidence="1" type="ORF">APZ42_000192</name>
</gene>
<dbReference type="Proteomes" id="UP000076858">
    <property type="component" value="Unassembled WGS sequence"/>
</dbReference>